<keyword evidence="2" id="KW-1185">Reference proteome</keyword>
<accession>A0ABQ2CLJ3</accession>
<name>A0ABQ2CLJ3_9MICC</name>
<protein>
    <recommendedName>
        <fullName evidence="3">Secreted protein</fullName>
    </recommendedName>
</protein>
<dbReference type="EMBL" id="BMKV01000008">
    <property type="protein sequence ID" value="GGI95120.1"/>
    <property type="molecule type" value="Genomic_DNA"/>
</dbReference>
<reference evidence="2" key="1">
    <citation type="journal article" date="2019" name="Int. J. Syst. Evol. Microbiol.">
        <title>The Global Catalogue of Microorganisms (GCM) 10K type strain sequencing project: providing services to taxonomists for standard genome sequencing and annotation.</title>
        <authorList>
            <consortium name="The Broad Institute Genomics Platform"/>
            <consortium name="The Broad Institute Genome Sequencing Center for Infectious Disease"/>
            <person name="Wu L."/>
            <person name="Ma J."/>
        </authorList>
    </citation>
    <scope>NUCLEOTIDE SEQUENCE [LARGE SCALE GENOMIC DNA]</scope>
    <source>
        <strain evidence="2">CGMCC 1.3601</strain>
    </source>
</reference>
<dbReference type="Proteomes" id="UP000658754">
    <property type="component" value="Unassembled WGS sequence"/>
</dbReference>
<sequence>MGAATVPTSAAVAGADALSKLLDTTVAPGMRGRSCCGKPSTSAPTVAEVLGEAEGLGEAVTVDAAVAGADAEAEGSGLADGVGLQAASAIAAPAARTAAPAGLRFPKTVTGTFLLVLMPDSAFSLVSTKRLGLQPWGPKV</sequence>
<comment type="caution">
    <text evidence="1">The sequence shown here is derived from an EMBL/GenBank/DDBJ whole genome shotgun (WGS) entry which is preliminary data.</text>
</comment>
<evidence type="ECO:0000313" key="2">
    <source>
        <dbReference type="Proteomes" id="UP000658754"/>
    </source>
</evidence>
<evidence type="ECO:0008006" key="3">
    <source>
        <dbReference type="Google" id="ProtNLM"/>
    </source>
</evidence>
<gene>
    <name evidence="1" type="ORF">GCM10007175_35830</name>
</gene>
<organism evidence="1 2">
    <name type="scientific">Pseudarthrobacter scleromae</name>
    <dbReference type="NCBI Taxonomy" id="158897"/>
    <lineage>
        <taxon>Bacteria</taxon>
        <taxon>Bacillati</taxon>
        <taxon>Actinomycetota</taxon>
        <taxon>Actinomycetes</taxon>
        <taxon>Micrococcales</taxon>
        <taxon>Micrococcaceae</taxon>
        <taxon>Pseudarthrobacter</taxon>
    </lineage>
</organism>
<evidence type="ECO:0000313" key="1">
    <source>
        <dbReference type="EMBL" id="GGI95120.1"/>
    </source>
</evidence>
<proteinExistence type="predicted"/>